<evidence type="ECO:0000256" key="6">
    <source>
        <dbReference type="RuleBase" id="RU000477"/>
    </source>
</evidence>
<feature type="transmembrane region" description="Helical" evidence="7">
    <location>
        <begin position="35"/>
        <end position="57"/>
    </location>
</feature>
<keyword evidence="2 6" id="KW-0813">Transport</keyword>
<gene>
    <name evidence="8" type="ORF">KI387_032226</name>
</gene>
<keyword evidence="9" id="KW-1185">Reference proteome</keyword>
<feature type="transmembrane region" description="Helical" evidence="7">
    <location>
        <begin position="142"/>
        <end position="163"/>
    </location>
</feature>
<sequence length="181" mass="18650">VAAELIGTFFLMFLGYASIVNDNKSGGSSTHLGVSLVWGLALMVLIYSLGHISGGHFNPAVTLAFATVRRFPLKDVIGYMVSQFVGSISAGFALRLLLGEEVQMAATVPKGSDMQSLLVEFLITFLLMFVICSVATDTRAIGELAGLAVGATIAIAVITVGPISGASLNPARTVGSAVAGN</sequence>
<evidence type="ECO:0000256" key="4">
    <source>
        <dbReference type="ARBA" id="ARBA00022989"/>
    </source>
</evidence>
<evidence type="ECO:0000313" key="8">
    <source>
        <dbReference type="EMBL" id="KAH9288109.1"/>
    </source>
</evidence>
<dbReference type="InterPro" id="IPR022357">
    <property type="entry name" value="MIP_CS"/>
</dbReference>
<dbReference type="OMA" id="MIVVCAF"/>
<dbReference type="SUPFAM" id="SSF81338">
    <property type="entry name" value="Aquaporin-like"/>
    <property type="match status" value="1"/>
</dbReference>
<dbReference type="PRINTS" id="PR00783">
    <property type="entry name" value="MINTRINSICP"/>
</dbReference>
<dbReference type="EMBL" id="JAHRHJ020003813">
    <property type="protein sequence ID" value="KAH9288109.1"/>
    <property type="molecule type" value="Genomic_DNA"/>
</dbReference>
<reference evidence="8 9" key="1">
    <citation type="journal article" date="2021" name="Nat. Plants">
        <title>The Taxus genome provides insights into paclitaxel biosynthesis.</title>
        <authorList>
            <person name="Xiong X."/>
            <person name="Gou J."/>
            <person name="Liao Q."/>
            <person name="Li Y."/>
            <person name="Zhou Q."/>
            <person name="Bi G."/>
            <person name="Li C."/>
            <person name="Du R."/>
            <person name="Wang X."/>
            <person name="Sun T."/>
            <person name="Guo L."/>
            <person name="Liang H."/>
            <person name="Lu P."/>
            <person name="Wu Y."/>
            <person name="Zhang Z."/>
            <person name="Ro D.K."/>
            <person name="Shang Y."/>
            <person name="Huang S."/>
            <person name="Yan J."/>
        </authorList>
    </citation>
    <scope>NUCLEOTIDE SEQUENCE [LARGE SCALE GENOMIC DNA]</scope>
    <source>
        <strain evidence="8">Ta-2019</strain>
    </source>
</reference>
<dbReference type="PROSITE" id="PS00221">
    <property type="entry name" value="MIP"/>
    <property type="match status" value="1"/>
</dbReference>
<comment type="subcellular location">
    <subcellularLocation>
        <location evidence="1">Membrane</location>
        <topology evidence="1">Multi-pass membrane protein</topology>
    </subcellularLocation>
</comment>
<evidence type="ECO:0000256" key="5">
    <source>
        <dbReference type="ARBA" id="ARBA00023136"/>
    </source>
</evidence>
<feature type="non-terminal residue" evidence="8">
    <location>
        <position position="1"/>
    </location>
</feature>
<evidence type="ECO:0000256" key="7">
    <source>
        <dbReference type="SAM" id="Phobius"/>
    </source>
</evidence>
<evidence type="ECO:0000256" key="2">
    <source>
        <dbReference type="ARBA" id="ARBA00022448"/>
    </source>
</evidence>
<evidence type="ECO:0000256" key="1">
    <source>
        <dbReference type="ARBA" id="ARBA00004141"/>
    </source>
</evidence>
<dbReference type="Gene3D" id="1.20.1080.10">
    <property type="entry name" value="Glycerol uptake facilitator protein"/>
    <property type="match status" value="1"/>
</dbReference>
<keyword evidence="4 7" id="KW-1133">Transmembrane helix</keyword>
<feature type="non-terminal residue" evidence="8">
    <location>
        <position position="181"/>
    </location>
</feature>
<feature type="transmembrane region" description="Helical" evidence="7">
    <location>
        <begin position="77"/>
        <end position="97"/>
    </location>
</feature>
<accession>A0AA38C1A8</accession>
<feature type="transmembrane region" description="Helical" evidence="7">
    <location>
        <begin position="117"/>
        <end position="136"/>
    </location>
</feature>
<evidence type="ECO:0008006" key="10">
    <source>
        <dbReference type="Google" id="ProtNLM"/>
    </source>
</evidence>
<dbReference type="GO" id="GO:0015267">
    <property type="term" value="F:channel activity"/>
    <property type="evidence" value="ECO:0007669"/>
    <property type="project" value="InterPro"/>
</dbReference>
<comment type="similarity">
    <text evidence="6">Belongs to the MIP/aquaporin (TC 1.A.8) family.</text>
</comment>
<feature type="transmembrane region" description="Helical" evidence="7">
    <location>
        <begin position="6"/>
        <end position="23"/>
    </location>
</feature>
<organism evidence="8 9">
    <name type="scientific">Taxus chinensis</name>
    <name type="common">Chinese yew</name>
    <name type="synonym">Taxus wallichiana var. chinensis</name>
    <dbReference type="NCBI Taxonomy" id="29808"/>
    <lineage>
        <taxon>Eukaryota</taxon>
        <taxon>Viridiplantae</taxon>
        <taxon>Streptophyta</taxon>
        <taxon>Embryophyta</taxon>
        <taxon>Tracheophyta</taxon>
        <taxon>Spermatophyta</taxon>
        <taxon>Pinopsida</taxon>
        <taxon>Pinidae</taxon>
        <taxon>Conifers II</taxon>
        <taxon>Cupressales</taxon>
        <taxon>Taxaceae</taxon>
        <taxon>Taxus</taxon>
    </lineage>
</organism>
<proteinExistence type="inferred from homology"/>
<dbReference type="InterPro" id="IPR034294">
    <property type="entry name" value="Aquaporin_transptr"/>
</dbReference>
<name>A0AA38C1A8_TAXCH</name>
<dbReference type="GO" id="GO:0016020">
    <property type="term" value="C:membrane"/>
    <property type="evidence" value="ECO:0007669"/>
    <property type="project" value="UniProtKB-SubCell"/>
</dbReference>
<comment type="caution">
    <text evidence="8">The sequence shown here is derived from an EMBL/GenBank/DDBJ whole genome shotgun (WGS) entry which is preliminary data.</text>
</comment>
<protein>
    <recommendedName>
        <fullName evidence="10">Aquaporin</fullName>
    </recommendedName>
</protein>
<dbReference type="Pfam" id="PF00230">
    <property type="entry name" value="MIP"/>
    <property type="match status" value="1"/>
</dbReference>
<dbReference type="InterPro" id="IPR023271">
    <property type="entry name" value="Aquaporin-like"/>
</dbReference>
<evidence type="ECO:0000256" key="3">
    <source>
        <dbReference type="ARBA" id="ARBA00022692"/>
    </source>
</evidence>
<dbReference type="AlphaFoldDB" id="A0AA38C1A8"/>
<dbReference type="Proteomes" id="UP000824469">
    <property type="component" value="Unassembled WGS sequence"/>
</dbReference>
<keyword evidence="5 7" id="KW-0472">Membrane</keyword>
<evidence type="ECO:0000313" key="9">
    <source>
        <dbReference type="Proteomes" id="UP000824469"/>
    </source>
</evidence>
<dbReference type="PANTHER" id="PTHR45724">
    <property type="entry name" value="AQUAPORIN NIP2-1"/>
    <property type="match status" value="1"/>
</dbReference>
<dbReference type="InterPro" id="IPR000425">
    <property type="entry name" value="MIP"/>
</dbReference>
<keyword evidence="3 6" id="KW-0812">Transmembrane</keyword>
<dbReference type="PANTHER" id="PTHR45724:SF13">
    <property type="entry name" value="AQUAPORIN NIP1-1-RELATED"/>
    <property type="match status" value="1"/>
</dbReference>